<name>A0A561UC07_9ACTN</name>
<dbReference type="GO" id="GO:0044550">
    <property type="term" value="P:secondary metabolite biosynthetic process"/>
    <property type="evidence" value="ECO:0007669"/>
    <property type="project" value="TreeGrafter"/>
</dbReference>
<keyword evidence="2" id="KW-0597">Phosphoprotein</keyword>
<evidence type="ECO:0000256" key="2">
    <source>
        <dbReference type="ARBA" id="ARBA00022553"/>
    </source>
</evidence>
<keyword evidence="1" id="KW-0596">Phosphopantetheine</keyword>
<dbReference type="PANTHER" id="PTHR45527:SF1">
    <property type="entry name" value="FATTY ACID SYNTHASE"/>
    <property type="match status" value="1"/>
</dbReference>
<dbReference type="OrthoDB" id="3873647at2"/>
<feature type="compositionally biased region" description="Polar residues" evidence="3">
    <location>
        <begin position="1"/>
        <end position="10"/>
    </location>
</feature>
<gene>
    <name evidence="5" type="ORF">FHX73_11665</name>
</gene>
<reference evidence="5 6" key="1">
    <citation type="submission" date="2019-06" db="EMBL/GenBank/DDBJ databases">
        <title>Sequencing the genomes of 1000 actinobacteria strains.</title>
        <authorList>
            <person name="Klenk H.-P."/>
        </authorList>
    </citation>
    <scope>NUCLEOTIDE SEQUENCE [LARGE SCALE GENOMIC DNA]</scope>
    <source>
        <strain evidence="5 6">DSM 44826</strain>
    </source>
</reference>
<proteinExistence type="predicted"/>
<dbReference type="PROSITE" id="PS50075">
    <property type="entry name" value="CARRIER"/>
    <property type="match status" value="1"/>
</dbReference>
<evidence type="ECO:0000313" key="6">
    <source>
        <dbReference type="Proteomes" id="UP000317940"/>
    </source>
</evidence>
<dbReference type="SUPFAM" id="SSF47336">
    <property type="entry name" value="ACP-like"/>
    <property type="match status" value="1"/>
</dbReference>
<evidence type="ECO:0000313" key="5">
    <source>
        <dbReference type="EMBL" id="TWF96891.1"/>
    </source>
</evidence>
<dbReference type="Proteomes" id="UP000317940">
    <property type="component" value="Unassembled WGS sequence"/>
</dbReference>
<dbReference type="Gene3D" id="1.10.1200.10">
    <property type="entry name" value="ACP-like"/>
    <property type="match status" value="1"/>
</dbReference>
<dbReference type="SMART" id="SM00823">
    <property type="entry name" value="PKS_PP"/>
    <property type="match status" value="1"/>
</dbReference>
<feature type="domain" description="Carrier" evidence="4">
    <location>
        <begin position="28"/>
        <end position="103"/>
    </location>
</feature>
<organism evidence="5 6">
    <name type="scientific">Kitasatospora viridis</name>
    <dbReference type="NCBI Taxonomy" id="281105"/>
    <lineage>
        <taxon>Bacteria</taxon>
        <taxon>Bacillati</taxon>
        <taxon>Actinomycetota</taxon>
        <taxon>Actinomycetes</taxon>
        <taxon>Kitasatosporales</taxon>
        <taxon>Streptomycetaceae</taxon>
        <taxon>Kitasatospora</taxon>
    </lineage>
</organism>
<comment type="caution">
    <text evidence="5">The sequence shown here is derived from an EMBL/GenBank/DDBJ whole genome shotgun (WGS) entry which is preliminary data.</text>
</comment>
<evidence type="ECO:0000256" key="3">
    <source>
        <dbReference type="SAM" id="MobiDB-lite"/>
    </source>
</evidence>
<dbReference type="AlphaFoldDB" id="A0A561UC07"/>
<accession>A0A561UC07</accession>
<dbReference type="GO" id="GO:0031177">
    <property type="term" value="F:phosphopantetheine binding"/>
    <property type="evidence" value="ECO:0007669"/>
    <property type="project" value="InterPro"/>
</dbReference>
<dbReference type="InterPro" id="IPR036736">
    <property type="entry name" value="ACP-like_sf"/>
</dbReference>
<dbReference type="GO" id="GO:0043041">
    <property type="term" value="P:amino acid activation for nonribosomal peptide biosynthetic process"/>
    <property type="evidence" value="ECO:0007669"/>
    <property type="project" value="TreeGrafter"/>
</dbReference>
<dbReference type="InterPro" id="IPR020806">
    <property type="entry name" value="PKS_PP-bd"/>
</dbReference>
<keyword evidence="6" id="KW-1185">Reference proteome</keyword>
<evidence type="ECO:0000256" key="1">
    <source>
        <dbReference type="ARBA" id="ARBA00022450"/>
    </source>
</evidence>
<dbReference type="PANTHER" id="PTHR45527">
    <property type="entry name" value="NONRIBOSOMAL PEPTIDE SYNTHETASE"/>
    <property type="match status" value="1"/>
</dbReference>
<dbReference type="GO" id="GO:0005737">
    <property type="term" value="C:cytoplasm"/>
    <property type="evidence" value="ECO:0007669"/>
    <property type="project" value="TreeGrafter"/>
</dbReference>
<sequence>MTAPGQSAGNTARHVSKDTPGHTENDRKSPSELREVVTGVWQDVLRLDGLAPDANFFELGGHSLTASQVISRLRHALGAELPLAAFFDHPTIAEQADHLAALERTDAR</sequence>
<dbReference type="Pfam" id="PF00550">
    <property type="entry name" value="PP-binding"/>
    <property type="match status" value="1"/>
</dbReference>
<dbReference type="EMBL" id="VIWT01000001">
    <property type="protein sequence ID" value="TWF96891.1"/>
    <property type="molecule type" value="Genomic_DNA"/>
</dbReference>
<feature type="region of interest" description="Disordered" evidence="3">
    <location>
        <begin position="1"/>
        <end position="34"/>
    </location>
</feature>
<evidence type="ECO:0000259" key="4">
    <source>
        <dbReference type="PROSITE" id="PS50075"/>
    </source>
</evidence>
<dbReference type="GO" id="GO:0017000">
    <property type="term" value="P:antibiotic biosynthetic process"/>
    <property type="evidence" value="ECO:0007669"/>
    <property type="project" value="UniProtKB-ARBA"/>
</dbReference>
<feature type="compositionally biased region" description="Basic and acidic residues" evidence="3">
    <location>
        <begin position="15"/>
        <end position="34"/>
    </location>
</feature>
<dbReference type="InterPro" id="IPR009081">
    <property type="entry name" value="PP-bd_ACP"/>
</dbReference>
<protein>
    <submittedName>
        <fullName evidence="5">Phosphopantetheine binding protein</fullName>
    </submittedName>
</protein>